<dbReference type="AlphaFoldDB" id="A0A559M218"/>
<feature type="transmembrane region" description="Helical" evidence="7">
    <location>
        <begin position="155"/>
        <end position="178"/>
    </location>
</feature>
<dbReference type="InterPro" id="IPR050524">
    <property type="entry name" value="APC_YAT"/>
</dbReference>
<keyword evidence="10" id="KW-1185">Reference proteome</keyword>
<evidence type="ECO:0000259" key="8">
    <source>
        <dbReference type="Pfam" id="PF00324"/>
    </source>
</evidence>
<comment type="caution">
    <text evidence="9">The sequence shown here is derived from an EMBL/GenBank/DDBJ whole genome shotgun (WGS) entry which is preliminary data.</text>
</comment>
<keyword evidence="2" id="KW-0813">Transport</keyword>
<dbReference type="Gene3D" id="1.20.1740.10">
    <property type="entry name" value="Amino acid/polyamine transporter I"/>
    <property type="match status" value="1"/>
</dbReference>
<feature type="transmembrane region" description="Helical" evidence="7">
    <location>
        <begin position="49"/>
        <end position="67"/>
    </location>
</feature>
<dbReference type="InterPro" id="IPR004840">
    <property type="entry name" value="Amino_acid_permease_CS"/>
</dbReference>
<name>A0A559M218_9HELO</name>
<dbReference type="GO" id="GO:0016020">
    <property type="term" value="C:membrane"/>
    <property type="evidence" value="ECO:0007669"/>
    <property type="project" value="UniProtKB-SubCell"/>
</dbReference>
<protein>
    <submittedName>
        <fullName evidence="9">Arginine permease</fullName>
    </submittedName>
</protein>
<feature type="domain" description="Amino acid permease/ SLC12A" evidence="8">
    <location>
        <begin position="48"/>
        <end position="258"/>
    </location>
</feature>
<dbReference type="Pfam" id="PF00324">
    <property type="entry name" value="AA_permease"/>
    <property type="match status" value="1"/>
</dbReference>
<evidence type="ECO:0000256" key="3">
    <source>
        <dbReference type="ARBA" id="ARBA00022692"/>
    </source>
</evidence>
<dbReference type="Proteomes" id="UP000315522">
    <property type="component" value="Unassembled WGS sequence"/>
</dbReference>
<feature type="non-terminal residue" evidence="9">
    <location>
        <position position="258"/>
    </location>
</feature>
<keyword evidence="3 7" id="KW-0812">Transmembrane</keyword>
<evidence type="ECO:0000256" key="1">
    <source>
        <dbReference type="ARBA" id="ARBA00004141"/>
    </source>
</evidence>
<evidence type="ECO:0000256" key="7">
    <source>
        <dbReference type="SAM" id="Phobius"/>
    </source>
</evidence>
<evidence type="ECO:0000313" key="9">
    <source>
        <dbReference type="EMBL" id="TVY86989.1"/>
    </source>
</evidence>
<dbReference type="InterPro" id="IPR004841">
    <property type="entry name" value="AA-permease/SLC12A_dom"/>
</dbReference>
<sequence length="258" mass="27822">MGSDDVIAMAPVPGEVKSWAFGDGVDVDVERKGASDVPALKRQLKSRHLQMIAIGGTIGTGLFIGSGEALTKSGPAGALVAYIFVGTLVYSVMQSLGEMATYIPIAGAFTSYAARFVDPSLGFSMGWIYWFSWAMTYALELTATGLIIQYWNKDLSIGIFIGVFWVVVTAANFLPVSFYGEFEFWFASIKIVTIVGFLIFAMCIDAGAGQHGYLGFHTWGNPGAFAPYLITDNEALAKFVGFWAVLIQAGFSYQGTEL</sequence>
<evidence type="ECO:0000256" key="6">
    <source>
        <dbReference type="ARBA" id="ARBA00023136"/>
    </source>
</evidence>
<evidence type="ECO:0000256" key="2">
    <source>
        <dbReference type="ARBA" id="ARBA00022448"/>
    </source>
</evidence>
<dbReference type="PANTHER" id="PTHR43341:SF4">
    <property type="entry name" value="ARGININE PERMEASE CAN1-RELATED"/>
    <property type="match status" value="1"/>
</dbReference>
<feature type="transmembrane region" description="Helical" evidence="7">
    <location>
        <begin position="99"/>
        <end position="115"/>
    </location>
</feature>
<keyword evidence="6 7" id="KW-0472">Membrane</keyword>
<gene>
    <name evidence="9" type="primary">CAN1_0</name>
    <name evidence="9" type="ORF">LAWI1_G008194</name>
</gene>
<feature type="transmembrane region" description="Helical" evidence="7">
    <location>
        <begin position="73"/>
        <end position="92"/>
    </location>
</feature>
<evidence type="ECO:0000256" key="5">
    <source>
        <dbReference type="ARBA" id="ARBA00022989"/>
    </source>
</evidence>
<proteinExistence type="predicted"/>
<comment type="subcellular location">
    <subcellularLocation>
        <location evidence="1">Membrane</location>
        <topology evidence="1">Multi-pass membrane protein</topology>
    </subcellularLocation>
</comment>
<dbReference type="PANTHER" id="PTHR43341">
    <property type="entry name" value="AMINO ACID PERMEASE"/>
    <property type="match status" value="1"/>
</dbReference>
<feature type="transmembrane region" description="Helical" evidence="7">
    <location>
        <begin position="127"/>
        <end position="148"/>
    </location>
</feature>
<feature type="transmembrane region" description="Helical" evidence="7">
    <location>
        <begin position="184"/>
        <end position="204"/>
    </location>
</feature>
<reference evidence="9 10" key="1">
    <citation type="submission" date="2018-05" db="EMBL/GenBank/DDBJ databases">
        <title>Genome sequencing and assembly of the regulated plant pathogen Lachnellula willkommii and related sister species for the development of diagnostic species identification markers.</title>
        <authorList>
            <person name="Giroux E."/>
            <person name="Bilodeau G."/>
        </authorList>
    </citation>
    <scope>NUCLEOTIDE SEQUENCE [LARGE SCALE GENOMIC DNA]</scope>
    <source>
        <strain evidence="9 10">CBS 172.35</strain>
    </source>
</reference>
<evidence type="ECO:0000313" key="10">
    <source>
        <dbReference type="Proteomes" id="UP000315522"/>
    </source>
</evidence>
<dbReference type="EMBL" id="QGML01002876">
    <property type="protein sequence ID" value="TVY86989.1"/>
    <property type="molecule type" value="Genomic_DNA"/>
</dbReference>
<accession>A0A559M218</accession>
<dbReference type="PROSITE" id="PS00218">
    <property type="entry name" value="AMINO_ACID_PERMEASE_1"/>
    <property type="match status" value="1"/>
</dbReference>
<dbReference type="GO" id="GO:0015171">
    <property type="term" value="F:amino acid transmembrane transporter activity"/>
    <property type="evidence" value="ECO:0007669"/>
    <property type="project" value="TreeGrafter"/>
</dbReference>
<keyword evidence="4" id="KW-0029">Amino-acid transport</keyword>
<evidence type="ECO:0000256" key="4">
    <source>
        <dbReference type="ARBA" id="ARBA00022970"/>
    </source>
</evidence>
<organism evidence="9 10">
    <name type="scientific">Lachnellula willkommii</name>
    <dbReference type="NCBI Taxonomy" id="215461"/>
    <lineage>
        <taxon>Eukaryota</taxon>
        <taxon>Fungi</taxon>
        <taxon>Dikarya</taxon>
        <taxon>Ascomycota</taxon>
        <taxon>Pezizomycotina</taxon>
        <taxon>Leotiomycetes</taxon>
        <taxon>Helotiales</taxon>
        <taxon>Lachnaceae</taxon>
        <taxon>Lachnellula</taxon>
    </lineage>
</organism>
<keyword evidence="5 7" id="KW-1133">Transmembrane helix</keyword>